<proteinExistence type="predicted"/>
<dbReference type="AlphaFoldDB" id="S7PTP3"/>
<dbReference type="GeneID" id="19307729"/>
<keyword evidence="1" id="KW-0175">Coiled coil</keyword>
<name>S7PTP3_GLOTA</name>
<dbReference type="GO" id="GO:0045046">
    <property type="term" value="P:protein import into peroxisome membrane"/>
    <property type="evidence" value="ECO:0007669"/>
    <property type="project" value="TreeGrafter"/>
</dbReference>
<dbReference type="OrthoDB" id="45930at2759"/>
<dbReference type="PANTHER" id="PTHR28080">
    <property type="entry name" value="PEROXISOMAL BIOGENESIS FACTOR 3"/>
    <property type="match status" value="1"/>
</dbReference>
<dbReference type="EMBL" id="KB469313">
    <property type="protein sequence ID" value="EPQ50813.1"/>
    <property type="molecule type" value="Genomic_DNA"/>
</dbReference>
<evidence type="ECO:0000256" key="1">
    <source>
        <dbReference type="SAM" id="Coils"/>
    </source>
</evidence>
<sequence length="517" mass="57756">MLESTKQYVYDRRKGLLKGAGYAGGLYLLSQYVAARIEDFREKIKQERAARENLRRRFEQNQEDMNFTVMTLVPTLGKHILQDMDVEALTHELQAKSKASKGKPDRGSMSSSVLSSSAEIVQEHDARSDLGSASILSYPDNGAASMGGSTHSWVDEFAAQTPSYPPRIYPDAADLSDSMLTTSSAPSTSANTESGSSEPASSAEESSASSSRSKAELWKEIKMLAFTRTLTVVYSLTLLTLFTQIQLTILGRYKYIQSVLQQERDERMREKLLDQVSISSLFWDPPDTDEDVEEDLETVSRETERKFLTLSWWILHVGWKDVGERVKRGVEEVFEGVSLKSKLTAMDLHRLIGDVRRRVEHEITFEGTERRVNFASTLIPPTAETLQHVLLKGGVSPYASLTNPYPQSDPDPIFTALLAETRTLLSSSDFSFVLEVCLDRATEVLFDGLRKNVFVESGSGEEEEVRIRLAGLLPGLARWSKLALTALPNELVDGLLGLREVTALSAIVFSKFEDRFR</sequence>
<dbReference type="Proteomes" id="UP000030669">
    <property type="component" value="Unassembled WGS sequence"/>
</dbReference>
<gene>
    <name evidence="3" type="ORF">GLOTRDRAFT_66517</name>
</gene>
<reference evidence="3 4" key="1">
    <citation type="journal article" date="2012" name="Science">
        <title>The Paleozoic origin of enzymatic lignin decomposition reconstructed from 31 fungal genomes.</title>
        <authorList>
            <person name="Floudas D."/>
            <person name="Binder M."/>
            <person name="Riley R."/>
            <person name="Barry K."/>
            <person name="Blanchette R.A."/>
            <person name="Henrissat B."/>
            <person name="Martinez A.T."/>
            <person name="Otillar R."/>
            <person name="Spatafora J.W."/>
            <person name="Yadav J.S."/>
            <person name="Aerts A."/>
            <person name="Benoit I."/>
            <person name="Boyd A."/>
            <person name="Carlson A."/>
            <person name="Copeland A."/>
            <person name="Coutinho P.M."/>
            <person name="de Vries R.P."/>
            <person name="Ferreira P."/>
            <person name="Findley K."/>
            <person name="Foster B."/>
            <person name="Gaskell J."/>
            <person name="Glotzer D."/>
            <person name="Gorecki P."/>
            <person name="Heitman J."/>
            <person name="Hesse C."/>
            <person name="Hori C."/>
            <person name="Igarashi K."/>
            <person name="Jurgens J.A."/>
            <person name="Kallen N."/>
            <person name="Kersten P."/>
            <person name="Kohler A."/>
            <person name="Kuees U."/>
            <person name="Kumar T.K.A."/>
            <person name="Kuo A."/>
            <person name="LaButti K."/>
            <person name="Larrondo L.F."/>
            <person name="Lindquist E."/>
            <person name="Ling A."/>
            <person name="Lombard V."/>
            <person name="Lucas S."/>
            <person name="Lundell T."/>
            <person name="Martin R."/>
            <person name="McLaughlin D.J."/>
            <person name="Morgenstern I."/>
            <person name="Morin E."/>
            <person name="Murat C."/>
            <person name="Nagy L.G."/>
            <person name="Nolan M."/>
            <person name="Ohm R.A."/>
            <person name="Patyshakuliyeva A."/>
            <person name="Rokas A."/>
            <person name="Ruiz-Duenas F.J."/>
            <person name="Sabat G."/>
            <person name="Salamov A."/>
            <person name="Samejima M."/>
            <person name="Schmutz J."/>
            <person name="Slot J.C."/>
            <person name="St John F."/>
            <person name="Stenlid J."/>
            <person name="Sun H."/>
            <person name="Sun S."/>
            <person name="Syed K."/>
            <person name="Tsang A."/>
            <person name="Wiebenga A."/>
            <person name="Young D."/>
            <person name="Pisabarro A."/>
            <person name="Eastwood D.C."/>
            <person name="Martin F."/>
            <person name="Cullen D."/>
            <person name="Grigoriev I.V."/>
            <person name="Hibbett D.S."/>
        </authorList>
    </citation>
    <scope>NUCLEOTIDE SEQUENCE [LARGE SCALE GENOMIC DNA]</scope>
    <source>
        <strain evidence="3 4">ATCC 11539</strain>
    </source>
</reference>
<dbReference type="OMA" id="NVRKRFQ"/>
<dbReference type="PANTHER" id="PTHR28080:SF1">
    <property type="entry name" value="PEROXISOMAL BIOGENESIS FACTOR 3"/>
    <property type="match status" value="1"/>
</dbReference>
<dbReference type="STRING" id="670483.S7PTP3"/>
<dbReference type="GO" id="GO:0005778">
    <property type="term" value="C:peroxisomal membrane"/>
    <property type="evidence" value="ECO:0007669"/>
    <property type="project" value="InterPro"/>
</dbReference>
<dbReference type="HOGENOM" id="CLU_017002_2_0_1"/>
<dbReference type="RefSeq" id="XP_007870706.1">
    <property type="nucleotide sequence ID" value="XM_007872515.1"/>
</dbReference>
<evidence type="ECO:0000256" key="2">
    <source>
        <dbReference type="SAM" id="MobiDB-lite"/>
    </source>
</evidence>
<feature type="region of interest" description="Disordered" evidence="2">
    <location>
        <begin position="177"/>
        <end position="209"/>
    </location>
</feature>
<dbReference type="Pfam" id="PF04882">
    <property type="entry name" value="Peroxin-3"/>
    <property type="match status" value="1"/>
</dbReference>
<evidence type="ECO:0000313" key="4">
    <source>
        <dbReference type="Proteomes" id="UP000030669"/>
    </source>
</evidence>
<dbReference type="GO" id="GO:0030674">
    <property type="term" value="F:protein-macromolecule adaptor activity"/>
    <property type="evidence" value="ECO:0007669"/>
    <property type="project" value="TreeGrafter"/>
</dbReference>
<organism evidence="3 4">
    <name type="scientific">Gloeophyllum trabeum (strain ATCC 11539 / FP-39264 / Madison 617)</name>
    <name type="common">Brown rot fungus</name>
    <dbReference type="NCBI Taxonomy" id="670483"/>
    <lineage>
        <taxon>Eukaryota</taxon>
        <taxon>Fungi</taxon>
        <taxon>Dikarya</taxon>
        <taxon>Basidiomycota</taxon>
        <taxon>Agaricomycotina</taxon>
        <taxon>Agaricomycetes</taxon>
        <taxon>Gloeophyllales</taxon>
        <taxon>Gloeophyllaceae</taxon>
        <taxon>Gloeophyllum</taxon>
    </lineage>
</organism>
<feature type="coiled-coil region" evidence="1">
    <location>
        <begin position="37"/>
        <end position="64"/>
    </location>
</feature>
<feature type="compositionally biased region" description="Low complexity" evidence="2">
    <location>
        <begin position="108"/>
        <end position="117"/>
    </location>
</feature>
<keyword evidence="4" id="KW-1185">Reference proteome</keyword>
<dbReference type="InterPro" id="IPR006966">
    <property type="entry name" value="Peroxin-3"/>
</dbReference>
<accession>S7PTP3</accession>
<dbReference type="eggNOG" id="KOG4444">
    <property type="taxonomic scope" value="Eukaryota"/>
</dbReference>
<evidence type="ECO:0000313" key="3">
    <source>
        <dbReference type="EMBL" id="EPQ50813.1"/>
    </source>
</evidence>
<protein>
    <submittedName>
        <fullName evidence="3">Peroxin-3</fullName>
    </submittedName>
</protein>
<feature type="region of interest" description="Disordered" evidence="2">
    <location>
        <begin position="95"/>
        <end position="119"/>
    </location>
</feature>
<dbReference type="KEGG" id="gtr:GLOTRDRAFT_66517"/>
<feature type="compositionally biased region" description="Low complexity" evidence="2">
    <location>
        <begin position="178"/>
        <end position="209"/>
    </location>
</feature>